<protein>
    <submittedName>
        <fullName evidence="1">Uncharacterized protein</fullName>
    </submittedName>
</protein>
<reference evidence="1" key="2">
    <citation type="submission" date="2021-04" db="EMBL/GenBank/DDBJ databases">
        <authorList>
            <person name="Gilroy R."/>
        </authorList>
    </citation>
    <scope>NUCLEOTIDE SEQUENCE</scope>
    <source>
        <strain evidence="1">CHK188-16595</strain>
    </source>
</reference>
<evidence type="ECO:0000313" key="1">
    <source>
        <dbReference type="EMBL" id="HJB74521.1"/>
    </source>
</evidence>
<dbReference type="AlphaFoldDB" id="A0A9D2S951"/>
<dbReference type="EMBL" id="DWXN01000005">
    <property type="protein sequence ID" value="HJB74521.1"/>
    <property type="molecule type" value="Genomic_DNA"/>
</dbReference>
<sequence length="110" mass="12466">MGRKKKTLREEIADGFRQLAFGNVRDAAALLFANEEEILEKLPGYDLFNISEIKKPKGGGMEIKFFDRIKALEKLWEFSQTESSEPLSFYRALEESAGNAAAALREEYGE</sequence>
<reference evidence="1" key="1">
    <citation type="journal article" date="2021" name="PeerJ">
        <title>Extensive microbial diversity within the chicken gut microbiome revealed by metagenomics and culture.</title>
        <authorList>
            <person name="Gilroy R."/>
            <person name="Ravi A."/>
            <person name="Getino M."/>
            <person name="Pursley I."/>
            <person name="Horton D.L."/>
            <person name="Alikhan N.F."/>
            <person name="Baker D."/>
            <person name="Gharbi K."/>
            <person name="Hall N."/>
            <person name="Watson M."/>
            <person name="Adriaenssens E.M."/>
            <person name="Foster-Nyarko E."/>
            <person name="Jarju S."/>
            <person name="Secka A."/>
            <person name="Antonio M."/>
            <person name="Oren A."/>
            <person name="Chaudhuri R.R."/>
            <person name="La Ragione R."/>
            <person name="Hildebrand F."/>
            <person name="Pallen M.J."/>
        </authorList>
    </citation>
    <scope>NUCLEOTIDE SEQUENCE</scope>
    <source>
        <strain evidence="1">CHK188-16595</strain>
    </source>
</reference>
<accession>A0A9D2S951</accession>
<organism evidence="1 2">
    <name type="scientific">Candidatus Eubacterium faecale</name>
    <dbReference type="NCBI Taxonomy" id="2838568"/>
    <lineage>
        <taxon>Bacteria</taxon>
        <taxon>Bacillati</taxon>
        <taxon>Bacillota</taxon>
        <taxon>Clostridia</taxon>
        <taxon>Eubacteriales</taxon>
        <taxon>Eubacteriaceae</taxon>
        <taxon>Eubacterium</taxon>
    </lineage>
</organism>
<gene>
    <name evidence="1" type="ORF">IAA37_02470</name>
</gene>
<comment type="caution">
    <text evidence="1">The sequence shown here is derived from an EMBL/GenBank/DDBJ whole genome shotgun (WGS) entry which is preliminary data.</text>
</comment>
<evidence type="ECO:0000313" key="2">
    <source>
        <dbReference type="Proteomes" id="UP000823877"/>
    </source>
</evidence>
<name>A0A9D2S951_9FIRM</name>
<dbReference type="Proteomes" id="UP000823877">
    <property type="component" value="Unassembled WGS sequence"/>
</dbReference>
<proteinExistence type="predicted"/>